<name>A0ABV4P6I0_9GAMM</name>
<evidence type="ECO:0000313" key="2">
    <source>
        <dbReference type="Proteomes" id="UP001569428"/>
    </source>
</evidence>
<organism evidence="1 2">
    <name type="scientific">Microbulbifer epialgicus</name>
    <dbReference type="NCBI Taxonomy" id="393907"/>
    <lineage>
        <taxon>Bacteria</taxon>
        <taxon>Pseudomonadati</taxon>
        <taxon>Pseudomonadota</taxon>
        <taxon>Gammaproteobacteria</taxon>
        <taxon>Cellvibrionales</taxon>
        <taxon>Microbulbiferaceae</taxon>
        <taxon>Microbulbifer</taxon>
    </lineage>
</organism>
<protein>
    <submittedName>
        <fullName evidence="1">Uncharacterized protein</fullName>
    </submittedName>
</protein>
<keyword evidence="2" id="KW-1185">Reference proteome</keyword>
<comment type="caution">
    <text evidence="1">The sequence shown here is derived from an EMBL/GenBank/DDBJ whole genome shotgun (WGS) entry which is preliminary data.</text>
</comment>
<evidence type="ECO:0000313" key="1">
    <source>
        <dbReference type="EMBL" id="MFA0813574.1"/>
    </source>
</evidence>
<proteinExistence type="predicted"/>
<reference evidence="1 2" key="1">
    <citation type="submission" date="2024-08" db="EMBL/GenBank/DDBJ databases">
        <authorList>
            <person name="Ishaq N."/>
        </authorList>
    </citation>
    <scope>NUCLEOTIDE SEQUENCE [LARGE SCALE GENOMIC DNA]</scope>
    <source>
        <strain evidence="1 2">DSM 18651</strain>
    </source>
</reference>
<dbReference type="Proteomes" id="UP001569428">
    <property type="component" value="Unassembled WGS sequence"/>
</dbReference>
<accession>A0ABV4P6I0</accession>
<gene>
    <name evidence="1" type="ORF">ACCI49_22040</name>
</gene>
<dbReference type="RefSeq" id="WP_371841389.1">
    <property type="nucleotide sequence ID" value="NZ_JBGMEK010000109.1"/>
</dbReference>
<dbReference type="EMBL" id="JBGMEK010000109">
    <property type="protein sequence ID" value="MFA0813574.1"/>
    <property type="molecule type" value="Genomic_DNA"/>
</dbReference>
<sequence>MPNFNKNGKIDSLPFPPSFRELLEQMNRRNRYFFSDKQSVAPNYVMPTYTLQVVDNQAAKRARMNALYSDKNQNNGKHYWLSNDALDFLAEISEEWSTGPDLKGLHDHFIRMKTIAKDGSNHADKVKSTTIHSRYVELYVYYQSHYGRVTITNITREPDMFVRLNEKATVFMHCEAPIFYPVNWKPYEQLM</sequence>